<dbReference type="Pfam" id="PF03717">
    <property type="entry name" value="PBP_dimer"/>
    <property type="match status" value="1"/>
</dbReference>
<dbReference type="SUPFAM" id="SSF56601">
    <property type="entry name" value="beta-lactamase/transpeptidase-like"/>
    <property type="match status" value="1"/>
</dbReference>
<dbReference type="Pfam" id="PF00905">
    <property type="entry name" value="Transpeptidase"/>
    <property type="match status" value="1"/>
</dbReference>
<dbReference type="Proteomes" id="UP000093044">
    <property type="component" value="Chromosome"/>
</dbReference>
<keyword evidence="8" id="KW-0133">Cell shape</keyword>
<evidence type="ECO:0000256" key="11">
    <source>
        <dbReference type="ARBA" id="ARBA00023136"/>
    </source>
</evidence>
<dbReference type="SUPFAM" id="SSF56519">
    <property type="entry name" value="Penicillin binding protein dimerisation domain"/>
    <property type="match status" value="1"/>
</dbReference>
<reference evidence="13" key="1">
    <citation type="submission" date="2016-08" db="EMBL/GenBank/DDBJ databases">
        <title>Complete genome of Cloacibacillus porcorum.</title>
        <authorList>
            <person name="Looft T."/>
            <person name="Bayles D.O."/>
            <person name="Alt D.P."/>
        </authorList>
    </citation>
    <scope>NUCLEOTIDE SEQUENCE [LARGE SCALE GENOMIC DNA]</scope>
    <source>
        <strain evidence="13">CL-84</strain>
    </source>
</reference>
<dbReference type="GO" id="GO:0005886">
    <property type="term" value="C:plasma membrane"/>
    <property type="evidence" value="ECO:0007669"/>
    <property type="project" value="UniProtKB-SubCell"/>
</dbReference>
<dbReference type="GO" id="GO:0009002">
    <property type="term" value="F:serine-type D-Ala-D-Ala carboxypeptidase activity"/>
    <property type="evidence" value="ECO:0007669"/>
    <property type="project" value="InterPro"/>
</dbReference>
<evidence type="ECO:0000256" key="2">
    <source>
        <dbReference type="ARBA" id="ARBA00004236"/>
    </source>
</evidence>
<proteinExistence type="predicted"/>
<dbReference type="EMBL" id="CP016757">
    <property type="protein sequence ID" value="ANZ44669.1"/>
    <property type="molecule type" value="Genomic_DNA"/>
</dbReference>
<dbReference type="GO" id="GO:0006508">
    <property type="term" value="P:proteolysis"/>
    <property type="evidence" value="ECO:0007669"/>
    <property type="project" value="UniProtKB-KW"/>
</dbReference>
<dbReference type="STRING" id="1197717.BED41_05930"/>
<keyword evidence="4" id="KW-0997">Cell inner membrane</keyword>
<evidence type="ECO:0000313" key="13">
    <source>
        <dbReference type="EMBL" id="ANZ44669.1"/>
    </source>
</evidence>
<evidence type="ECO:0000256" key="3">
    <source>
        <dbReference type="ARBA" id="ARBA00022475"/>
    </source>
</evidence>
<dbReference type="PANTHER" id="PTHR30627">
    <property type="entry name" value="PEPTIDOGLYCAN D,D-TRANSPEPTIDASE"/>
    <property type="match status" value="1"/>
</dbReference>
<dbReference type="InterPro" id="IPR012338">
    <property type="entry name" value="Beta-lactam/transpept-like"/>
</dbReference>
<keyword evidence="3" id="KW-1003">Cell membrane</keyword>
<dbReference type="RefSeq" id="WP_066744023.1">
    <property type="nucleotide sequence ID" value="NZ_CALCLR010000067.1"/>
</dbReference>
<keyword evidence="12" id="KW-0961">Cell wall biogenesis/degradation</keyword>
<dbReference type="NCBIfam" id="TIGR03423">
    <property type="entry name" value="pbp2_mrdA"/>
    <property type="match status" value="1"/>
</dbReference>
<dbReference type="GO" id="GO:0071972">
    <property type="term" value="F:peptidoglycan L,D-transpeptidase activity"/>
    <property type="evidence" value="ECO:0007669"/>
    <property type="project" value="TreeGrafter"/>
</dbReference>
<evidence type="ECO:0000256" key="10">
    <source>
        <dbReference type="ARBA" id="ARBA00022989"/>
    </source>
</evidence>
<dbReference type="GO" id="GO:0008658">
    <property type="term" value="F:penicillin binding"/>
    <property type="evidence" value="ECO:0007669"/>
    <property type="project" value="InterPro"/>
</dbReference>
<dbReference type="FunFam" id="3.40.710.10:FF:000024">
    <property type="entry name" value="Penicillin-binding protein 2"/>
    <property type="match status" value="1"/>
</dbReference>
<evidence type="ECO:0000256" key="7">
    <source>
        <dbReference type="ARBA" id="ARBA00022801"/>
    </source>
</evidence>
<dbReference type="KEGG" id="cpor:BED41_05930"/>
<dbReference type="Gene3D" id="3.90.1310.10">
    <property type="entry name" value="Penicillin-binding protein 2a (Domain 2)"/>
    <property type="match status" value="1"/>
</dbReference>
<dbReference type="AlphaFoldDB" id="A0A1B2I3X2"/>
<dbReference type="GO" id="GO:0008360">
    <property type="term" value="P:regulation of cell shape"/>
    <property type="evidence" value="ECO:0007669"/>
    <property type="project" value="UniProtKB-KW"/>
</dbReference>
<gene>
    <name evidence="13" type="ORF">BED41_05930</name>
</gene>
<evidence type="ECO:0000256" key="6">
    <source>
        <dbReference type="ARBA" id="ARBA00022692"/>
    </source>
</evidence>
<evidence type="ECO:0000256" key="8">
    <source>
        <dbReference type="ARBA" id="ARBA00022960"/>
    </source>
</evidence>
<dbReference type="InterPro" id="IPR017790">
    <property type="entry name" value="Penicillin-binding_protein_2"/>
</dbReference>
<dbReference type="PANTHER" id="PTHR30627:SF2">
    <property type="entry name" value="PEPTIDOGLYCAN D,D-TRANSPEPTIDASE MRDA"/>
    <property type="match status" value="1"/>
</dbReference>
<accession>A0A1B2I3X2</accession>
<evidence type="ECO:0000256" key="9">
    <source>
        <dbReference type="ARBA" id="ARBA00022984"/>
    </source>
</evidence>
<dbReference type="Gene3D" id="3.30.1390.30">
    <property type="entry name" value="Penicillin-binding protein 2a, domain 3"/>
    <property type="match status" value="1"/>
</dbReference>
<dbReference type="OrthoDB" id="9770103at2"/>
<organism evidence="13 14">
    <name type="scientific">Cloacibacillus porcorum</name>
    <dbReference type="NCBI Taxonomy" id="1197717"/>
    <lineage>
        <taxon>Bacteria</taxon>
        <taxon>Thermotogati</taxon>
        <taxon>Synergistota</taxon>
        <taxon>Synergistia</taxon>
        <taxon>Synergistales</taxon>
        <taxon>Synergistaceae</taxon>
        <taxon>Cloacibacillus</taxon>
    </lineage>
</organism>
<keyword evidence="6" id="KW-0812">Transmembrane</keyword>
<dbReference type="InterPro" id="IPR036138">
    <property type="entry name" value="PBP_dimer_sf"/>
</dbReference>
<protein>
    <submittedName>
        <fullName evidence="13">Penicillin-binding protein 2</fullName>
    </submittedName>
</protein>
<sequence>MVSTQYSKFDIMRRMRFLQAAVFVSFMLLVTGLFFFQVVQGDTYVKLASQNRLRILRILPPRGSIIDINGAPLAVNVRTFNINGYPIDLQREENVKSVTALLVRSGIPMTEDKFKELVAKQYSAPYRAITVATNLTFAQVAEMIMDKDFKKVLFPTPVWRRTYPAAQYAAHVIGYVAEITKEELETKDADVYRGGDMIGKNGIEGEYEDTLRGAAGEEVIEVDSRGRKLRNISYVKSAKGGDMTLTIDLAAQRYASELIGKFRGTIIAMDINDGGIRCLYSSPSYDPNPLTWGITNSEWAALTDHNERPMMNRAISGAYPPASTFKIVTGSAILESRVANKNTTVNCPGYFELGNRRFRCWKHSGHGRENIINALRDSCDVYFYQLSNQMGIDRLIKTAAKFGVGQKTGIDLTGEVSGTLAGPEWKKKRIKENWYGGDTVNYSIGQGYVLMTPLQVLRAYAALANGGKLLKPRLNTASAVESVPLDISPEVLKLIQSGVQEVTRSGTGRRASSFGVKVAGKTGTAQNSHGDDHAWFVGYAPADNPKYAVVAIAEAGKGGAAVTGPIVGKMLNFLINGKKYTEPKPAEEAKTPAAQTGT</sequence>
<keyword evidence="10" id="KW-1133">Transmembrane helix</keyword>
<evidence type="ECO:0000256" key="5">
    <source>
        <dbReference type="ARBA" id="ARBA00022670"/>
    </source>
</evidence>
<dbReference type="GeneID" id="83057390"/>
<dbReference type="GO" id="GO:0071555">
    <property type="term" value="P:cell wall organization"/>
    <property type="evidence" value="ECO:0007669"/>
    <property type="project" value="UniProtKB-KW"/>
</dbReference>
<keyword evidence="7" id="KW-0378">Hydrolase</keyword>
<dbReference type="InterPro" id="IPR005311">
    <property type="entry name" value="PBP_dimer"/>
</dbReference>
<dbReference type="Gene3D" id="3.40.710.10">
    <property type="entry name" value="DD-peptidase/beta-lactamase superfamily"/>
    <property type="match status" value="1"/>
</dbReference>
<evidence type="ECO:0000256" key="12">
    <source>
        <dbReference type="ARBA" id="ARBA00023316"/>
    </source>
</evidence>
<name>A0A1B2I3X2_9BACT</name>
<keyword evidence="9" id="KW-0573">Peptidoglycan synthesis</keyword>
<comment type="subcellular location">
    <subcellularLocation>
        <location evidence="2">Cell membrane</location>
    </subcellularLocation>
    <subcellularLocation>
        <location evidence="1">Membrane</location>
        <topology evidence="1">Single-pass membrane protein</topology>
    </subcellularLocation>
</comment>
<evidence type="ECO:0000313" key="14">
    <source>
        <dbReference type="Proteomes" id="UP000093044"/>
    </source>
</evidence>
<evidence type="ECO:0000256" key="4">
    <source>
        <dbReference type="ARBA" id="ARBA00022519"/>
    </source>
</evidence>
<evidence type="ECO:0000256" key="1">
    <source>
        <dbReference type="ARBA" id="ARBA00004167"/>
    </source>
</evidence>
<dbReference type="InterPro" id="IPR001460">
    <property type="entry name" value="PCN-bd_Tpept"/>
</dbReference>
<dbReference type="GO" id="GO:0009252">
    <property type="term" value="P:peptidoglycan biosynthetic process"/>
    <property type="evidence" value="ECO:0007669"/>
    <property type="project" value="UniProtKB-KW"/>
</dbReference>
<dbReference type="InterPro" id="IPR050515">
    <property type="entry name" value="Beta-lactam/transpept"/>
</dbReference>
<keyword evidence="11" id="KW-0472">Membrane</keyword>
<keyword evidence="14" id="KW-1185">Reference proteome</keyword>
<keyword evidence="5" id="KW-0645">Protease</keyword>